<dbReference type="EMBL" id="QDEB01085609">
    <property type="protein sequence ID" value="RZC33801.1"/>
    <property type="molecule type" value="Genomic_DNA"/>
</dbReference>
<sequence length="188" mass="20949">MLQSTLSLCVIFPALIISHVSTLQENYYWREYTGYVPPDAIAGGKDINGDDIYIGQAYIRGEGLMVVQIYPGTREIQAAIKGVKKVDKYTKILCGPLQNFSWLTVTSSNLHLVLLNKHAVIGGHEDGQGQINIGRISYEGETKIGKVNSFVVGDASFRFADNNDREPVVKSYEILLYYNNDNNTLIQN</sequence>
<dbReference type="PANTHER" id="PTHR31649">
    <property type="entry name" value="AGAP009604-PA"/>
    <property type="match status" value="1"/>
</dbReference>
<name>A0A482VLI2_ASBVE</name>
<feature type="signal peptide" evidence="1">
    <location>
        <begin position="1"/>
        <end position="22"/>
    </location>
</feature>
<keyword evidence="1" id="KW-0732">Signal</keyword>
<keyword evidence="3" id="KW-1185">Reference proteome</keyword>
<evidence type="ECO:0000313" key="2">
    <source>
        <dbReference type="EMBL" id="RZC33801.1"/>
    </source>
</evidence>
<protein>
    <submittedName>
        <fullName evidence="2">DUF3421 domain containing protein</fullName>
    </submittedName>
</protein>
<proteinExistence type="predicted"/>
<dbReference type="AlphaFoldDB" id="A0A482VLI2"/>
<organism evidence="2 3">
    <name type="scientific">Asbolus verrucosus</name>
    <name type="common">Desert ironclad beetle</name>
    <dbReference type="NCBI Taxonomy" id="1661398"/>
    <lineage>
        <taxon>Eukaryota</taxon>
        <taxon>Metazoa</taxon>
        <taxon>Ecdysozoa</taxon>
        <taxon>Arthropoda</taxon>
        <taxon>Hexapoda</taxon>
        <taxon>Insecta</taxon>
        <taxon>Pterygota</taxon>
        <taxon>Neoptera</taxon>
        <taxon>Endopterygota</taxon>
        <taxon>Coleoptera</taxon>
        <taxon>Polyphaga</taxon>
        <taxon>Cucujiformia</taxon>
        <taxon>Tenebrionidae</taxon>
        <taxon>Pimeliinae</taxon>
        <taxon>Asbolus</taxon>
    </lineage>
</organism>
<reference evidence="2 3" key="1">
    <citation type="submission" date="2017-03" db="EMBL/GenBank/DDBJ databases">
        <title>Genome of the blue death feigning beetle - Asbolus verrucosus.</title>
        <authorList>
            <person name="Rider S.D."/>
        </authorList>
    </citation>
    <scope>NUCLEOTIDE SEQUENCE [LARGE SCALE GENOMIC DNA]</scope>
    <source>
        <strain evidence="2">Butters</strain>
        <tissue evidence="2">Head and leg muscle</tissue>
    </source>
</reference>
<dbReference type="Proteomes" id="UP000292052">
    <property type="component" value="Unassembled WGS sequence"/>
</dbReference>
<gene>
    <name evidence="2" type="ORF">BDFB_010404</name>
</gene>
<evidence type="ECO:0000256" key="1">
    <source>
        <dbReference type="SAM" id="SignalP"/>
    </source>
</evidence>
<feature type="chain" id="PRO_5019795922" evidence="1">
    <location>
        <begin position="23"/>
        <end position="188"/>
    </location>
</feature>
<dbReference type="OrthoDB" id="6767006at2759"/>
<comment type="caution">
    <text evidence="2">The sequence shown here is derived from an EMBL/GenBank/DDBJ whole genome shotgun (WGS) entry which is preliminary data.</text>
</comment>
<accession>A0A482VLI2</accession>
<dbReference type="PANTHER" id="PTHR31649:SF10">
    <property type="entry name" value="IP19903P-RELATED"/>
    <property type="match status" value="1"/>
</dbReference>
<evidence type="ECO:0000313" key="3">
    <source>
        <dbReference type="Proteomes" id="UP000292052"/>
    </source>
</evidence>